<feature type="non-terminal residue" evidence="1">
    <location>
        <position position="1"/>
    </location>
</feature>
<comment type="caution">
    <text evidence="1">The sequence shown here is derived from an EMBL/GenBank/DDBJ whole genome shotgun (WGS) entry which is preliminary data.</text>
</comment>
<keyword evidence="2" id="KW-1185">Reference proteome</keyword>
<dbReference type="Proteomes" id="UP000801492">
    <property type="component" value="Unassembled WGS sequence"/>
</dbReference>
<accession>A0A8K0GGP2</accession>
<name>A0A8K0GGP2_IGNLU</name>
<evidence type="ECO:0000313" key="2">
    <source>
        <dbReference type="Proteomes" id="UP000801492"/>
    </source>
</evidence>
<protein>
    <submittedName>
        <fullName evidence="1">Uncharacterized protein</fullName>
    </submittedName>
</protein>
<dbReference type="EMBL" id="VTPC01003031">
    <property type="protein sequence ID" value="KAF2899144.1"/>
    <property type="molecule type" value="Genomic_DNA"/>
</dbReference>
<gene>
    <name evidence="1" type="ORF">ILUMI_07032</name>
</gene>
<dbReference type="PANTHER" id="PTHR46113:SF1">
    <property type="entry name" value="PEPTIDASE M17 LEUCYL AMINOPEPTIDASE N-TERMINAL DOMAIN-CONTAINING PROTEIN"/>
    <property type="match status" value="1"/>
</dbReference>
<dbReference type="PANTHER" id="PTHR46113">
    <property type="entry name" value="SNAC DOMAIN-CONTAINING PROTEIN"/>
    <property type="match status" value="1"/>
</dbReference>
<evidence type="ECO:0000313" key="1">
    <source>
        <dbReference type="EMBL" id="KAF2899144.1"/>
    </source>
</evidence>
<organism evidence="1 2">
    <name type="scientific">Ignelater luminosus</name>
    <name type="common">Cucubano</name>
    <name type="synonym">Pyrophorus luminosus</name>
    <dbReference type="NCBI Taxonomy" id="2038154"/>
    <lineage>
        <taxon>Eukaryota</taxon>
        <taxon>Metazoa</taxon>
        <taxon>Ecdysozoa</taxon>
        <taxon>Arthropoda</taxon>
        <taxon>Hexapoda</taxon>
        <taxon>Insecta</taxon>
        <taxon>Pterygota</taxon>
        <taxon>Neoptera</taxon>
        <taxon>Endopterygota</taxon>
        <taxon>Coleoptera</taxon>
        <taxon>Polyphaga</taxon>
        <taxon>Elateriformia</taxon>
        <taxon>Elateroidea</taxon>
        <taxon>Elateridae</taxon>
        <taxon>Agrypninae</taxon>
        <taxon>Pyrophorini</taxon>
        <taxon>Ignelater</taxon>
    </lineage>
</organism>
<proteinExistence type="predicted"/>
<reference evidence="1" key="1">
    <citation type="submission" date="2019-08" db="EMBL/GenBank/DDBJ databases">
        <title>The genome of the North American firefly Photinus pyralis.</title>
        <authorList>
            <consortium name="Photinus pyralis genome working group"/>
            <person name="Fallon T.R."/>
            <person name="Sander Lower S.E."/>
            <person name="Weng J.-K."/>
        </authorList>
    </citation>
    <scope>NUCLEOTIDE SEQUENCE</scope>
    <source>
        <strain evidence="1">TRF0915ILg1</strain>
        <tissue evidence="1">Whole body</tissue>
    </source>
</reference>
<dbReference type="AlphaFoldDB" id="A0A8K0GGP2"/>
<dbReference type="OrthoDB" id="6776719at2759"/>
<sequence>ILIKQLPDDLITEKPKQLLKRFGVSTDFLELNPTLWKENESYRKAVKILNSLRVVNDKAGRGVKLIDEFNSKITKKEDEKQYLLEV</sequence>